<dbReference type="PROSITE" id="PS51925">
    <property type="entry name" value="SWIB_MDM2"/>
    <property type="match status" value="1"/>
</dbReference>
<dbReference type="InterPro" id="IPR003121">
    <property type="entry name" value="SWIB_MDM2_domain"/>
</dbReference>
<accession>A0A8H7LS53</accession>
<dbReference type="Pfam" id="PF02201">
    <property type="entry name" value="SWIB"/>
    <property type="match status" value="1"/>
</dbReference>
<dbReference type="EMBL" id="JACYCD010000125">
    <property type="protein sequence ID" value="KAF8702231.1"/>
    <property type="molecule type" value="Genomic_DNA"/>
</dbReference>
<dbReference type="Gene3D" id="1.25.40.10">
    <property type="entry name" value="Tetratricopeptide repeat domain"/>
    <property type="match status" value="6"/>
</dbReference>
<dbReference type="Proteomes" id="UP000602905">
    <property type="component" value="Unassembled WGS sequence"/>
</dbReference>
<feature type="region of interest" description="Disordered" evidence="1">
    <location>
        <begin position="821"/>
        <end position="842"/>
    </location>
</feature>
<proteinExistence type="predicted"/>
<name>A0A8H7LS53_9AGAM</name>
<dbReference type="InterPro" id="IPR036885">
    <property type="entry name" value="SWIB_MDM2_dom_sf"/>
</dbReference>
<organism evidence="3 4">
    <name type="scientific">Rhizoctonia solani</name>
    <dbReference type="NCBI Taxonomy" id="456999"/>
    <lineage>
        <taxon>Eukaryota</taxon>
        <taxon>Fungi</taxon>
        <taxon>Dikarya</taxon>
        <taxon>Basidiomycota</taxon>
        <taxon>Agaricomycotina</taxon>
        <taxon>Agaricomycetes</taxon>
        <taxon>Cantharellales</taxon>
        <taxon>Ceratobasidiaceae</taxon>
        <taxon>Rhizoctonia</taxon>
    </lineage>
</organism>
<evidence type="ECO:0000313" key="4">
    <source>
        <dbReference type="Proteomes" id="UP000602905"/>
    </source>
</evidence>
<dbReference type="OrthoDB" id="3266086at2759"/>
<dbReference type="PANTHER" id="PTHR19959:SF119">
    <property type="entry name" value="FUNGAL LIPASE-LIKE DOMAIN-CONTAINING PROTEIN"/>
    <property type="match status" value="1"/>
</dbReference>
<feature type="non-terminal residue" evidence="3">
    <location>
        <position position="1"/>
    </location>
</feature>
<dbReference type="InterPro" id="IPR011990">
    <property type="entry name" value="TPR-like_helical_dom_sf"/>
</dbReference>
<dbReference type="Gene3D" id="1.10.245.10">
    <property type="entry name" value="SWIB/MDM2 domain"/>
    <property type="match status" value="1"/>
</dbReference>
<dbReference type="SUPFAM" id="SSF48452">
    <property type="entry name" value="TPR-like"/>
    <property type="match status" value="3"/>
</dbReference>
<dbReference type="Pfam" id="PF12770">
    <property type="entry name" value="CHAT"/>
    <property type="match status" value="2"/>
</dbReference>
<dbReference type="CDD" id="cd10568">
    <property type="entry name" value="SWIB_like"/>
    <property type="match status" value="1"/>
</dbReference>
<evidence type="ECO:0000313" key="3">
    <source>
        <dbReference type="EMBL" id="KAF8702231.1"/>
    </source>
</evidence>
<feature type="domain" description="DM2" evidence="2">
    <location>
        <begin position="2468"/>
        <end position="2545"/>
    </location>
</feature>
<dbReference type="InterPro" id="IPR024983">
    <property type="entry name" value="CHAT_dom"/>
</dbReference>
<reference evidence="3" key="1">
    <citation type="submission" date="2020-09" db="EMBL/GenBank/DDBJ databases">
        <title>Comparative genome analyses of four rice-infecting Rhizoctonia solani isolates reveal extensive enrichment of homogalacturonan modification genes.</title>
        <authorList>
            <person name="Lee D.-Y."/>
            <person name="Jeon J."/>
            <person name="Kim K.-T."/>
            <person name="Cheong K."/>
            <person name="Song H."/>
            <person name="Choi G."/>
            <person name="Ko J."/>
            <person name="Opiyo S.O."/>
            <person name="Zuo S."/>
            <person name="Madhav S."/>
            <person name="Lee Y.-H."/>
            <person name="Wang G.-L."/>
        </authorList>
    </citation>
    <scope>NUCLEOTIDE SEQUENCE</scope>
    <source>
        <strain evidence="3">AG1-IA WGL</strain>
    </source>
</reference>
<evidence type="ECO:0000256" key="1">
    <source>
        <dbReference type="SAM" id="MobiDB-lite"/>
    </source>
</evidence>
<dbReference type="SUPFAM" id="SSF47592">
    <property type="entry name" value="SWIB/MDM2 domain"/>
    <property type="match status" value="1"/>
</dbReference>
<dbReference type="InterPro" id="IPR019835">
    <property type="entry name" value="SWIB_domain"/>
</dbReference>
<evidence type="ECO:0000259" key="2">
    <source>
        <dbReference type="PROSITE" id="PS51925"/>
    </source>
</evidence>
<sequence>MQITLAEVEEDIAKISQALTLAPDDIPNEPQLFSSLATLFYERFSILGEVNDLNQSIELRSIALDLTSDDDPACLQLLTDQGVSLRKRFERLGDLQDVDQAIEYGYIEVSLTPPGHPELPSRLTSLGVSHSYRFQRLGEMGDLEKAIKCQGYAASLSPYNDPHLPGLLTNLGISYKNRFKRLGNLDDLEEAIEYQSDAVELTPKGHPGLPGYLANLAASYTHRFQRLDKLDDLEKAIKYGADAVIMTPKGDPHLPGLLANLGVCHELRFKRLGEIEDLDNAIECESCAIASTHRDHPELPKRLSNLGIAHRNRCKRLGDLSDLDNAIECGFYSVILAPKNHPELSGYLINLGSSHNHRFERLGNLSDLEKAIECGTAAVILTSRGDPVLPNRLANLGAFHRNRFKCLGELGEIDKAIECETCAIKLTPVDHPDRPNRLAKLGSSHSYRFGSTGDLEDLEKAIEYGTRAIDLIPDGHPNLAYLLTCLGASHKSLYERLGELGDLRKSVEYKSRAIKATSDNDPGLSGQLTGLGECYGLRFERLGELSDLENAIDCEHRAVTLTPYEHHDLLGRINNLGVSYSQRFKHLGELGDLYDAIECQHYVVALTPEGHPHLSRRLSNLAASYSHRFQILNDPYDLETSIECQYRAVTLTPQGHPDLCWQHFNLGTCYLYLFLYSGCPSHKQESYHFFRLSTQSLSGAPRLKFDNAFKWAKLASMHSFLRPLEAYQTVIDLLPQFVWLGATTTQRYQDLETVESLAVQAAAIAITSFDYTLALEWLEHARCVVWNQSLMLRSPLDKLCSVNPDLAARLQDVADSLHTAGLESRESRSQESGSMTPDQVAQKHRSLAKEYNDLLAQIREIPGFEDFLQPTKAKVLMSAARYGPIVVINCYEDRCDALVILPGQDNIQHIPLPNFSQEKGQSTRIKMEHLIRSNQVRDGMVKRRPVVPIEDFDFESLLAVLWYDIVKPVLDHLGYLKSVSKETLPHITWCPTGILSFFPLHAAGDYEITGARVFKYVISSYTPTLTALLNSTSNTLTPDSKVLIIGQANTPGQTELPGTDEELEYVKKHIQGKANISELVGSAATKTNVLDAITKHDWVHFACHAHQNVQDPTMSEFFLYDDTLDLVSINRKSLKGKGLAFLSACQTATGDEKLPDEAIHLASGMLMAGYSSVIGTMWPVGDQDAPFVSNKVYDQLMKERIIGNGEAGRALHNAIFALRREIGEKEFGRWAPFIHIGLKVETPSYPSASVLELPMTFAFILLANAGASYSSRFRRLGELSDLEQAIKYESRGVNLTNNDHPELPGRLFSLGSSYRYRFERLGELGDLERAIEYQSRAINLTPDGQPDLPERLTGLCICYNQQFKRTEEPLDLKKAIEYGSRAVSLTPDGHPDLPGRLDTLGSCYIRRFKRLDELDDLEKSIDYRRRAIVLTPDDHQDLPARLNNLVVSLNYRFERLGELDDLEAAVDRGSRAVSLIPNDHPDLPALLANIGTTHSYRFGRLGELNDLEQAIKFHHEAVILTPDDHHELPGRLANLGGSYTYRFERAGDLSDLQKGIEYGSRAIALTPDGHPEMPSRLANLGVCYDYRFKQLNNLNDLEHAIECNLCAVVSTPDNHPALPDYLANLGTSYYCQFQRLGEIVDVLKAIEYESRAVALIPDGHPYLSWQHFNLAKAYLSLSQYTEDPKHQQQSLDFFRLSVRSAAGTPRDRFGNAFKWAKQASRHKFLRPLEAYQAAIDLLPQFIWLGATTAQRYQDLLMAEALAVQAASAAIGSSEPALALEWLEHARCVVWNQNLMLRSPLDKLKSVDPCLAMHLQDVADSLYSASMESRESRAQKSVSVTPEQVAQEHRSLAKKYNELLAQIRKMPGFEDFLRPSKANALVRAARHGPVVVINCYEDRCDALVVLPQQDSVQHLPLSKFSRDKAQSTRAEMEYLLRSDPVEGGTIKRRPVSLTQDIDFGNLLSDLWYGIVKPVLDHLGYSSNVSIAALPHITWCPTGILSFLPLHAAGDYDQPESRVFNYAVSSYTPTLTALLNTSPSTLTCDSQILVIAQAETPGQTKLPGTIKELACVKKHGQNKVNISELIDSQATKINVLDAMAKHDWVHFACHAQQNIHDPTRSGFFLQDDTLDLASINQGSFKNKGLAFLSACQTATGDDKLPDEVIHLASGMLMAGYSSVIGTMWPVADNDAAFVADKVYSQLMRNGEIGNGEAGKALHNAIAALREEIGEREFGRWVLFTHIGFLALVRPRDLAPSRLAMSTTYAVAQPQAPNLLQPPQELIRKRRKLASRALPDAVVREFRESGITDADLYEQLVEREKKLDWITQRKRIELQDGLQKMIKTRKTLRVFISHTCANQAWQASENTAPPNFETGEGVPSWTLRIQGRLLEPEGANSEGAGASTSAPKFSTFLKAMRVEIERDQSLYSEPNHTEWHNAPQEQPVNGFNITRRGDQPLTRIRIMLHLAPSDPSLVRFKLSPQLAHLLDMTSATRPDAISAMWNYVRSRGLFDKVDRRKVRSDEGLRTIANADMFDFHHIPDIVTRHLVQQEPIILNYELKLEANNPKPSPKAYDIVIDVDDVVLKTKLQEAYTAITQGDQPEIQNLEEKTNQIISQINALSLKREFCKSYAANPQQFIHRWIASQSRDLDVIIGQGGMAGTGNAKPGINLGDEDLRRSEFFRLPWVREAIGVYEGSRSLRVPDGATR</sequence>
<protein>
    <submittedName>
        <fullName evidence="3">TPR-like protein</fullName>
    </submittedName>
</protein>
<dbReference type="PANTHER" id="PTHR19959">
    <property type="entry name" value="KINESIN LIGHT CHAIN"/>
    <property type="match status" value="1"/>
</dbReference>
<comment type="caution">
    <text evidence="3">The sequence shown here is derived from an EMBL/GenBank/DDBJ whole genome shotgun (WGS) entry which is preliminary data.</text>
</comment>
<dbReference type="SMART" id="SM00151">
    <property type="entry name" value="SWIB"/>
    <property type="match status" value="1"/>
</dbReference>
<gene>
    <name evidence="3" type="ORF">RHS03_06383</name>
</gene>
<dbReference type="SUPFAM" id="SSF81901">
    <property type="entry name" value="HCP-like"/>
    <property type="match status" value="1"/>
</dbReference>